<accession>A0A5N7JR77</accession>
<reference evidence="1 2" key="1">
    <citation type="submission" date="2019-09" db="EMBL/GenBank/DDBJ databases">
        <title>The draft genomes of Allium pathogen Pseudomonas sp.</title>
        <authorList>
            <person name="Fujikawa T."/>
            <person name="Sawada H."/>
        </authorList>
    </citation>
    <scope>NUCLEOTIDE SEQUENCE [LARGE SCALE GENOMIC DNA]</scope>
    <source>
        <strain evidence="1 2">MAFF 730085</strain>
    </source>
</reference>
<proteinExistence type="predicted"/>
<sequence>MNIDEDTSAWLGCPSPLEMYKHQCSLLEEELTEAYALLRKARKNIAGLVQHSDELSTGKALAEAELKKAMITIARNNFENSELYGKVRSLELIASQRDNVLRENQRLLLEITVLRGPQP</sequence>
<name>A0A5N7JR77_9PSED</name>
<organism evidence="1 2">
    <name type="scientific">Pseudomonas kitaguniensis</name>
    <dbReference type="NCBI Taxonomy" id="2607908"/>
    <lineage>
        <taxon>Bacteria</taxon>
        <taxon>Pseudomonadati</taxon>
        <taxon>Pseudomonadota</taxon>
        <taxon>Gammaproteobacteria</taxon>
        <taxon>Pseudomonadales</taxon>
        <taxon>Pseudomonadaceae</taxon>
        <taxon>Pseudomonas</taxon>
    </lineage>
</organism>
<dbReference type="AlphaFoldDB" id="A0A5N7JR77"/>
<dbReference type="EMBL" id="VUBA01000042">
    <property type="protein sequence ID" value="MPQ83825.1"/>
    <property type="molecule type" value="Genomic_DNA"/>
</dbReference>
<dbReference type="RefSeq" id="WP_152749019.1">
    <property type="nucleotide sequence ID" value="NZ_VUBA01000042.1"/>
</dbReference>
<gene>
    <name evidence="1" type="ORF">F0170_07400</name>
</gene>
<evidence type="ECO:0000313" key="2">
    <source>
        <dbReference type="Proteomes" id="UP000325438"/>
    </source>
</evidence>
<evidence type="ECO:0000313" key="1">
    <source>
        <dbReference type="EMBL" id="MPQ83825.1"/>
    </source>
</evidence>
<dbReference type="Proteomes" id="UP000325438">
    <property type="component" value="Unassembled WGS sequence"/>
</dbReference>
<protein>
    <submittedName>
        <fullName evidence="1">Uncharacterized protein</fullName>
    </submittedName>
</protein>
<comment type="caution">
    <text evidence="1">The sequence shown here is derived from an EMBL/GenBank/DDBJ whole genome shotgun (WGS) entry which is preliminary data.</text>
</comment>